<name>A0A402D5M4_9BACT</name>
<gene>
    <name evidence="1" type="ORF">CCAX7_18250</name>
</gene>
<protein>
    <submittedName>
        <fullName evidence="1">Uncharacterized protein</fullName>
    </submittedName>
</protein>
<dbReference type="InterPro" id="IPR003615">
    <property type="entry name" value="HNH_nuc"/>
</dbReference>
<dbReference type="KEGG" id="ccot:CCAX7_18250"/>
<sequence>MEAGFMKKILTALGAMALICGVGAAGRAQQPTPSVPNPNLTPGAVLPVTKDDLCVPGYTKKVRNVPQSVKNQVYAEYGVTHHKAGDYEVDHLISLELGGSNSIKNLWPESYKSKPYNAHVKDKLENRLHALVCSGQLDLAAAQHAIATDWIGAYKKYMGASPSSAAPKAHAKNHSRSHWYNLRIPQTQTPPMPMSTTPDSPSGQVWVNTKSGKYFQPGARYYGKTKQGQYMSEKDAIQQGFTAAGQ</sequence>
<dbReference type="EMBL" id="AP025739">
    <property type="protein sequence ID" value="BDI29774.1"/>
    <property type="molecule type" value="Genomic_DNA"/>
</dbReference>
<dbReference type="Proteomes" id="UP000287394">
    <property type="component" value="Chromosome"/>
</dbReference>
<keyword evidence="2" id="KW-1185">Reference proteome</keyword>
<evidence type="ECO:0000313" key="2">
    <source>
        <dbReference type="Proteomes" id="UP000287394"/>
    </source>
</evidence>
<organism evidence="1 2">
    <name type="scientific">Capsulimonas corticalis</name>
    <dbReference type="NCBI Taxonomy" id="2219043"/>
    <lineage>
        <taxon>Bacteria</taxon>
        <taxon>Bacillati</taxon>
        <taxon>Armatimonadota</taxon>
        <taxon>Armatimonadia</taxon>
        <taxon>Capsulimonadales</taxon>
        <taxon>Capsulimonadaceae</taxon>
        <taxon>Capsulimonas</taxon>
    </lineage>
</organism>
<accession>A0A402D5M4</accession>
<dbReference type="CDD" id="cd00085">
    <property type="entry name" value="HNHc"/>
    <property type="match status" value="1"/>
</dbReference>
<dbReference type="AlphaFoldDB" id="A0A402D5M4"/>
<proteinExistence type="predicted"/>
<reference evidence="1 2" key="1">
    <citation type="journal article" date="2019" name="Int. J. Syst. Evol. Microbiol.">
        <title>Capsulimonas corticalis gen. nov., sp. nov., an aerobic capsulated bacterium, of a novel bacterial order, Capsulimonadales ord. nov., of the class Armatimonadia of the phylum Armatimonadetes.</title>
        <authorList>
            <person name="Li J."/>
            <person name="Kudo C."/>
            <person name="Tonouchi A."/>
        </authorList>
    </citation>
    <scope>NUCLEOTIDE SEQUENCE [LARGE SCALE GENOMIC DNA]</scope>
    <source>
        <strain evidence="1 2">AX-7</strain>
    </source>
</reference>
<evidence type="ECO:0000313" key="1">
    <source>
        <dbReference type="EMBL" id="BDI29774.1"/>
    </source>
</evidence>